<sequence>STVIQIGCIRGRRFPGSAEGIDLLRERSSHSEGMDSLSSSRSSHSELQCRSDGGEDCQGQFHRRHSKDCSDSRRRIEGECHY</sequence>
<feature type="region of interest" description="Disordered" evidence="1">
    <location>
        <begin position="26"/>
        <end position="68"/>
    </location>
</feature>
<protein>
    <submittedName>
        <fullName evidence="2">Uncharacterized protein</fullName>
    </submittedName>
</protein>
<proteinExistence type="predicted"/>
<feature type="compositionally biased region" description="Basic and acidic residues" evidence="1">
    <location>
        <begin position="43"/>
        <end position="53"/>
    </location>
</feature>
<dbReference type="Proteomes" id="UP001328107">
    <property type="component" value="Unassembled WGS sequence"/>
</dbReference>
<evidence type="ECO:0000313" key="3">
    <source>
        <dbReference type="Proteomes" id="UP001328107"/>
    </source>
</evidence>
<reference evidence="3" key="1">
    <citation type="submission" date="2022-10" db="EMBL/GenBank/DDBJ databases">
        <title>Genome assembly of Pristionchus species.</title>
        <authorList>
            <person name="Yoshida K."/>
            <person name="Sommer R.J."/>
        </authorList>
    </citation>
    <scope>NUCLEOTIDE SEQUENCE [LARGE SCALE GENOMIC DNA]</scope>
    <source>
        <strain evidence="3">RS5460</strain>
    </source>
</reference>
<accession>A0AAN5CP36</accession>
<comment type="caution">
    <text evidence="2">The sequence shown here is derived from an EMBL/GenBank/DDBJ whole genome shotgun (WGS) entry which is preliminary data.</text>
</comment>
<keyword evidence="3" id="KW-1185">Reference proteome</keyword>
<gene>
    <name evidence="2" type="ORF">PMAYCL1PPCAC_18009</name>
</gene>
<dbReference type="EMBL" id="BTRK01000004">
    <property type="protein sequence ID" value="GMR47814.1"/>
    <property type="molecule type" value="Genomic_DNA"/>
</dbReference>
<evidence type="ECO:0000256" key="1">
    <source>
        <dbReference type="SAM" id="MobiDB-lite"/>
    </source>
</evidence>
<name>A0AAN5CP36_9BILA</name>
<organism evidence="2 3">
    <name type="scientific">Pristionchus mayeri</name>
    <dbReference type="NCBI Taxonomy" id="1317129"/>
    <lineage>
        <taxon>Eukaryota</taxon>
        <taxon>Metazoa</taxon>
        <taxon>Ecdysozoa</taxon>
        <taxon>Nematoda</taxon>
        <taxon>Chromadorea</taxon>
        <taxon>Rhabditida</taxon>
        <taxon>Rhabditina</taxon>
        <taxon>Diplogasteromorpha</taxon>
        <taxon>Diplogasteroidea</taxon>
        <taxon>Neodiplogasteridae</taxon>
        <taxon>Pristionchus</taxon>
    </lineage>
</organism>
<dbReference type="AlphaFoldDB" id="A0AAN5CP36"/>
<feature type="non-terminal residue" evidence="2">
    <location>
        <position position="1"/>
    </location>
</feature>
<evidence type="ECO:0000313" key="2">
    <source>
        <dbReference type="EMBL" id="GMR47814.1"/>
    </source>
</evidence>